<accession>A0A0B0EPY1</accession>
<evidence type="ECO:0000313" key="1">
    <source>
        <dbReference type="EMBL" id="KHE93881.1"/>
    </source>
</evidence>
<reference evidence="1 2" key="1">
    <citation type="submission" date="2014-10" db="EMBL/GenBank/DDBJ databases">
        <title>Draft genome of anammox bacterium scalindua brodae, obtained using differential coverage binning of sequence data from two enrichment reactors.</title>
        <authorList>
            <person name="Speth D.R."/>
            <person name="Russ L."/>
            <person name="Kartal B."/>
            <person name="Op den Camp H.J."/>
            <person name="Dutilh B.E."/>
            <person name="Jetten M.S."/>
        </authorList>
    </citation>
    <scope>NUCLEOTIDE SEQUENCE [LARGE SCALE GENOMIC DNA]</scope>
    <source>
        <strain evidence="1">RU1</strain>
    </source>
</reference>
<gene>
    <name evidence="1" type="ORF">SCABRO_00333</name>
</gene>
<dbReference type="AlphaFoldDB" id="A0A0B0EPY1"/>
<proteinExistence type="predicted"/>
<organism evidence="1 2">
    <name type="scientific">Candidatus Scalindua brodae</name>
    <dbReference type="NCBI Taxonomy" id="237368"/>
    <lineage>
        <taxon>Bacteria</taxon>
        <taxon>Pseudomonadati</taxon>
        <taxon>Planctomycetota</taxon>
        <taxon>Candidatus Brocadiia</taxon>
        <taxon>Candidatus Brocadiales</taxon>
        <taxon>Candidatus Scalinduaceae</taxon>
        <taxon>Candidatus Scalindua</taxon>
    </lineage>
</organism>
<sequence>MDNIKQLVNLLRIINNSSEPLRTDKDFTKSDEQLIRQLLDEDYITGKWEYSKTFPIKDIRQTIKS</sequence>
<evidence type="ECO:0000313" key="2">
    <source>
        <dbReference type="Proteomes" id="UP000030652"/>
    </source>
</evidence>
<protein>
    <submittedName>
        <fullName evidence="1">Uncharacterized protein</fullName>
    </submittedName>
</protein>
<name>A0A0B0EPY1_9BACT</name>
<dbReference type="EMBL" id="JRYO01000030">
    <property type="protein sequence ID" value="KHE93881.1"/>
    <property type="molecule type" value="Genomic_DNA"/>
</dbReference>
<dbReference type="Proteomes" id="UP000030652">
    <property type="component" value="Unassembled WGS sequence"/>
</dbReference>
<comment type="caution">
    <text evidence="1">The sequence shown here is derived from an EMBL/GenBank/DDBJ whole genome shotgun (WGS) entry which is preliminary data.</text>
</comment>